<dbReference type="InterPro" id="IPR029021">
    <property type="entry name" value="Prot-tyrosine_phosphatase-like"/>
</dbReference>
<dbReference type="GO" id="GO:0046856">
    <property type="term" value="P:phosphatidylinositol dephosphorylation"/>
    <property type="evidence" value="ECO:0007669"/>
    <property type="project" value="TreeGrafter"/>
</dbReference>
<proteinExistence type="inferred from homology"/>
<dbReference type="InterPro" id="IPR030564">
    <property type="entry name" value="Myotubularin"/>
</dbReference>
<dbReference type="EMBL" id="CAJNYU010003280">
    <property type="protein sequence ID" value="CAF3657488.1"/>
    <property type="molecule type" value="Genomic_DNA"/>
</dbReference>
<dbReference type="Proteomes" id="UP000663869">
    <property type="component" value="Unassembled WGS sequence"/>
</dbReference>
<dbReference type="PANTHER" id="PTHR10807">
    <property type="entry name" value="MYOTUBULARIN-RELATED"/>
    <property type="match status" value="1"/>
</dbReference>
<name>A0A818S2V1_9BILA</name>
<dbReference type="GO" id="GO:0004438">
    <property type="term" value="F:phosphatidylinositol-3-phosphate phosphatase activity"/>
    <property type="evidence" value="ECO:0007669"/>
    <property type="project" value="TreeGrafter"/>
</dbReference>
<sequence length="819" mass="94530">MSFRRKTFGSLSESFQQQQQSQMYTPDLNNDLVTQNDALQSILPKFMEVVRKLLPQELPFDMYVPNVKYLEGGCKSLIGNLYLSNFRLVFVPDNSTDDNLLICSGNRYIGEYDIPLASIYKINVAPVNARTGFKSFLNENQIQSETRTFTIITRDFRSITFTKCSVTKAYTIDSKNQQVSLTKMEKYIEALKAYSRAQQREQLYLYAAIEQYPAKQFVSKDNRSYTSSKLANRNFSQNEISDLYLGKDEHIRSYMTYDDWRDELYEANEQQWIVDRNKFDKQATIQAEGPYVRLIYSNNYDSSGNLIWHWTHTSQVGSNGYYKRQMPAQKYMFITAPGIGEVTSSVEPRNSTISLPATVSSSSSSLSSSFRFNKIKKNLLKPLRRNTPDTPKLISTNESKTTLSDLTDMSQMPPDSGLRRVTTDTNLIGSSDIICDQPFQRYNLSKFPCNLKRLQSSYEKLIEICITTSEDDDDKWLAKLHTCKWLKYVSKALHGAATLAKLLDFKNIKLVGSDTDNSCLMSSLVQILLRPKCRTIKGFCELIVREWVIRGHKFLERFGQVAIDGYGNPGQESPVFLLFLDCVHQLIVQNPFLFEFTDYLLLEFYRNACYCYQHTFVFNDVLERLQVINNYPKHLFVLSSFDFSLYLDPETCFLLKNDASIFQTQPPASSSTQKHTQARIEATVIYPSSQSPRHPNRSVYYVETSTSRNHSIDIPITNGSLMLNADIYDYDTIESPQVFPSDFHVDWRTFNLVLWSKCYCRYDQTYLPTVVEQQLSFEINCLKEDLENMRTKSAQITLDTFENVGHANSWHPQTLVTRV</sequence>
<dbReference type="PROSITE" id="PS51339">
    <property type="entry name" value="PPASE_MYOTUBULARIN"/>
    <property type="match status" value="1"/>
</dbReference>
<gene>
    <name evidence="3" type="ORF">FME351_LOCUS24856</name>
</gene>
<organism evidence="3 4">
    <name type="scientific">Rotaria socialis</name>
    <dbReference type="NCBI Taxonomy" id="392032"/>
    <lineage>
        <taxon>Eukaryota</taxon>
        <taxon>Metazoa</taxon>
        <taxon>Spiralia</taxon>
        <taxon>Gnathifera</taxon>
        <taxon>Rotifera</taxon>
        <taxon>Eurotatoria</taxon>
        <taxon>Bdelloidea</taxon>
        <taxon>Philodinida</taxon>
        <taxon>Philodinidae</taxon>
        <taxon>Rotaria</taxon>
    </lineage>
</organism>
<dbReference type="GO" id="GO:0016020">
    <property type="term" value="C:membrane"/>
    <property type="evidence" value="ECO:0007669"/>
    <property type="project" value="TreeGrafter"/>
</dbReference>
<reference evidence="3" key="1">
    <citation type="submission" date="2021-02" db="EMBL/GenBank/DDBJ databases">
        <authorList>
            <person name="Nowell W R."/>
        </authorList>
    </citation>
    <scope>NUCLEOTIDE SEQUENCE</scope>
</reference>
<evidence type="ECO:0000313" key="3">
    <source>
        <dbReference type="EMBL" id="CAF3657488.1"/>
    </source>
</evidence>
<dbReference type="AlphaFoldDB" id="A0A818S2V1"/>
<evidence type="ECO:0000259" key="2">
    <source>
        <dbReference type="PROSITE" id="PS51339"/>
    </source>
</evidence>
<dbReference type="InterPro" id="IPR011993">
    <property type="entry name" value="PH-like_dom_sf"/>
</dbReference>
<feature type="domain" description="Myotubularin phosphatase" evidence="2">
    <location>
        <begin position="357"/>
        <end position="759"/>
    </location>
</feature>
<dbReference type="GO" id="GO:0005737">
    <property type="term" value="C:cytoplasm"/>
    <property type="evidence" value="ECO:0007669"/>
    <property type="project" value="TreeGrafter"/>
</dbReference>
<dbReference type="Gene3D" id="2.30.29.30">
    <property type="entry name" value="Pleckstrin-homology domain (PH domain)/Phosphotyrosine-binding domain (PTB)"/>
    <property type="match status" value="1"/>
</dbReference>
<dbReference type="SUPFAM" id="SSF52799">
    <property type="entry name" value="(Phosphotyrosine protein) phosphatases II"/>
    <property type="match status" value="1"/>
</dbReference>
<dbReference type="PANTHER" id="PTHR10807:SF110">
    <property type="entry name" value="FI17948P1"/>
    <property type="match status" value="1"/>
</dbReference>
<evidence type="ECO:0000256" key="1">
    <source>
        <dbReference type="ARBA" id="ARBA00007471"/>
    </source>
</evidence>
<dbReference type="SUPFAM" id="SSF50729">
    <property type="entry name" value="PH domain-like"/>
    <property type="match status" value="1"/>
</dbReference>
<dbReference type="InterPro" id="IPR010569">
    <property type="entry name" value="Myotubularin-like_Pase_dom"/>
</dbReference>
<evidence type="ECO:0000313" key="4">
    <source>
        <dbReference type="Proteomes" id="UP000663869"/>
    </source>
</evidence>
<dbReference type="Pfam" id="PF06602">
    <property type="entry name" value="Myotub-related"/>
    <property type="match status" value="1"/>
</dbReference>
<accession>A0A818S2V1</accession>
<protein>
    <recommendedName>
        <fullName evidence="2">Myotubularin phosphatase domain-containing protein</fullName>
    </recommendedName>
</protein>
<comment type="caution">
    <text evidence="3">The sequence shown here is derived from an EMBL/GenBank/DDBJ whole genome shotgun (WGS) entry which is preliminary data.</text>
</comment>
<comment type="similarity">
    <text evidence="1">Belongs to the protein-tyrosine phosphatase family. Non-receptor class myotubularin subfamily.</text>
</comment>